<dbReference type="SUPFAM" id="SSF55909">
    <property type="entry name" value="Pentein"/>
    <property type="match status" value="1"/>
</dbReference>
<dbReference type="eggNOG" id="COG1834">
    <property type="taxonomic scope" value="Bacteria"/>
</dbReference>
<dbReference type="STRING" id="154621.RV11_GL002165"/>
<name>R3W3K5_9ENTE</name>
<dbReference type="Gene3D" id="3.75.10.10">
    <property type="entry name" value="L-arginine/glycine Amidinotransferase, Chain A"/>
    <property type="match status" value="1"/>
</dbReference>
<dbReference type="AlphaFoldDB" id="R3W3K5"/>
<reference evidence="3 4" key="1">
    <citation type="submission" date="2013-02" db="EMBL/GenBank/DDBJ databases">
        <title>The Genome Sequence of Enterococcus phoeniculicola BAA-412.</title>
        <authorList>
            <consortium name="The Broad Institute Genome Sequencing Platform"/>
            <consortium name="The Broad Institute Genome Sequencing Center for Infectious Disease"/>
            <person name="Earl A.M."/>
            <person name="Gilmore M.S."/>
            <person name="Lebreton F."/>
            <person name="Walker B."/>
            <person name="Young S.K."/>
            <person name="Zeng Q."/>
            <person name="Gargeya S."/>
            <person name="Fitzgerald M."/>
            <person name="Haas B."/>
            <person name="Abouelleil A."/>
            <person name="Alvarado L."/>
            <person name="Arachchi H.M."/>
            <person name="Berlin A.M."/>
            <person name="Chapman S.B."/>
            <person name="Dewar J."/>
            <person name="Goldberg J."/>
            <person name="Griggs A."/>
            <person name="Gujja S."/>
            <person name="Hansen M."/>
            <person name="Howarth C."/>
            <person name="Imamovic A."/>
            <person name="Larimer J."/>
            <person name="McCowan C."/>
            <person name="Murphy C."/>
            <person name="Neiman D."/>
            <person name="Pearson M."/>
            <person name="Priest M."/>
            <person name="Roberts A."/>
            <person name="Saif S."/>
            <person name="Shea T."/>
            <person name="Sisk P."/>
            <person name="Sykes S."/>
            <person name="Wortman J."/>
            <person name="Nusbaum C."/>
            <person name="Birren B."/>
        </authorList>
    </citation>
    <scope>NUCLEOTIDE SEQUENCE [LARGE SCALE GENOMIC DNA]</scope>
    <source>
        <strain evidence="3 4">ATCC BAA-412</strain>
    </source>
</reference>
<dbReference type="PANTHER" id="PTHR10488:SF1">
    <property type="entry name" value="GLYCINE AMIDINOTRANSFERASE, MITOCHONDRIAL"/>
    <property type="match status" value="1"/>
</dbReference>
<dbReference type="EMBL" id="AJAT01000017">
    <property type="protein sequence ID" value="EOL42247.1"/>
    <property type="molecule type" value="Genomic_DNA"/>
</dbReference>
<organism evidence="3 4">
    <name type="scientific">Enterococcus phoeniculicola ATCC BAA-412</name>
    <dbReference type="NCBI Taxonomy" id="1158610"/>
    <lineage>
        <taxon>Bacteria</taxon>
        <taxon>Bacillati</taxon>
        <taxon>Bacillota</taxon>
        <taxon>Bacilli</taxon>
        <taxon>Lactobacillales</taxon>
        <taxon>Enterococcaceae</taxon>
        <taxon>Enterococcus</taxon>
    </lineage>
</organism>
<evidence type="ECO:0000313" key="3">
    <source>
        <dbReference type="EMBL" id="EOL42247.1"/>
    </source>
</evidence>
<dbReference type="InterPro" id="IPR033195">
    <property type="entry name" value="AmidinoTrfase"/>
</dbReference>
<protein>
    <submittedName>
        <fullName evidence="3">Amidinotransferase</fullName>
    </submittedName>
</protein>
<accession>R3W3K5</accession>
<dbReference type="PATRIC" id="fig|1158610.3.peg.2579"/>
<dbReference type="PANTHER" id="PTHR10488">
    <property type="entry name" value="GLYCINE AMIDINOTRANSFERASE, MITOCHONDRIAL"/>
    <property type="match status" value="1"/>
</dbReference>
<dbReference type="GO" id="GO:0015067">
    <property type="term" value="F:amidinotransferase activity"/>
    <property type="evidence" value="ECO:0007669"/>
    <property type="project" value="InterPro"/>
</dbReference>
<gene>
    <name evidence="3" type="ORF">UC3_02598</name>
</gene>
<sequence>MKKTNVQSEFSPLKSVVLAQSEFCFPDDTVEEMATSFLTKENEQLAKDNGGKTIAEIDPGLQLEWEQEKLAMQSLLESYGVEVLRPRLLTDHEKQEGKASGFGYSNFFSRDPFFTIGSFIIEGNLNFMHRRKEILPIRPALNKWIEQHDGIYLAAPQPDTSLGQESQEGPFIEGGDVLVLDKTVFVGYSGLASNTAGIQWLRRLLEPFGYEIVPVRLHPHILHLDCALSFLRQGLMISCEEAFLDGLPDQLAGWDKIPVTLEEASYLLANGLSVNEKVYITDVAFTELIPKIEAYGIKVETLSYRVSRIFGGSFRCTTQALIREK</sequence>
<dbReference type="OrthoDB" id="9814070at2"/>
<evidence type="ECO:0000256" key="2">
    <source>
        <dbReference type="ARBA" id="ARBA00022679"/>
    </source>
</evidence>
<comment type="caution">
    <text evidence="3">The sequence shown here is derived from an EMBL/GenBank/DDBJ whole genome shotgun (WGS) entry which is preliminary data.</text>
</comment>
<proteinExistence type="inferred from homology"/>
<keyword evidence="2 3" id="KW-0808">Transferase</keyword>
<evidence type="ECO:0000313" key="4">
    <source>
        <dbReference type="Proteomes" id="UP000013785"/>
    </source>
</evidence>
<evidence type="ECO:0000256" key="1">
    <source>
        <dbReference type="ARBA" id="ARBA00006943"/>
    </source>
</evidence>
<comment type="similarity">
    <text evidence="1">Belongs to the amidinotransferase family.</text>
</comment>
<dbReference type="RefSeq" id="WP_010769236.1">
    <property type="nucleotide sequence ID" value="NZ_ASWE01000001.1"/>
</dbReference>
<keyword evidence="4" id="KW-1185">Reference proteome</keyword>
<dbReference type="HOGENOM" id="CLU_074795_0_0_9"/>
<dbReference type="Pfam" id="PF19420">
    <property type="entry name" value="DDAH_eukar"/>
    <property type="match status" value="1"/>
</dbReference>
<dbReference type="Proteomes" id="UP000013785">
    <property type="component" value="Unassembled WGS sequence"/>
</dbReference>